<evidence type="ECO:0000313" key="1">
    <source>
        <dbReference type="EMBL" id="OGL42855.1"/>
    </source>
</evidence>
<organism evidence="1 2">
    <name type="scientific">Candidatus Schekmanbacteria bacterium GWA2_38_11</name>
    <dbReference type="NCBI Taxonomy" id="1817876"/>
    <lineage>
        <taxon>Bacteria</taxon>
        <taxon>Candidatus Schekmaniibacteriota</taxon>
    </lineage>
</organism>
<comment type="caution">
    <text evidence="1">The sequence shown here is derived from an EMBL/GenBank/DDBJ whole genome shotgun (WGS) entry which is preliminary data.</text>
</comment>
<dbReference type="EMBL" id="MGDB01000023">
    <property type="protein sequence ID" value="OGL42855.1"/>
    <property type="molecule type" value="Genomic_DNA"/>
</dbReference>
<evidence type="ECO:0000313" key="2">
    <source>
        <dbReference type="Proteomes" id="UP000178526"/>
    </source>
</evidence>
<reference evidence="1 2" key="1">
    <citation type="journal article" date="2016" name="Nat. Commun.">
        <title>Thousands of microbial genomes shed light on interconnected biogeochemical processes in an aquifer system.</title>
        <authorList>
            <person name="Anantharaman K."/>
            <person name="Brown C.T."/>
            <person name="Hug L.A."/>
            <person name="Sharon I."/>
            <person name="Castelle C.J."/>
            <person name="Probst A.J."/>
            <person name="Thomas B.C."/>
            <person name="Singh A."/>
            <person name="Wilkins M.J."/>
            <person name="Karaoz U."/>
            <person name="Brodie E.L."/>
            <person name="Williams K.H."/>
            <person name="Hubbard S.S."/>
            <person name="Banfield J.F."/>
        </authorList>
    </citation>
    <scope>NUCLEOTIDE SEQUENCE [LARGE SCALE GENOMIC DNA]</scope>
</reference>
<accession>A0A1F7RMQ4</accession>
<gene>
    <name evidence="1" type="ORF">A2042_01800</name>
</gene>
<sequence length="60" mass="7353">MRRINPRRGFPQLWESLFRLDMRPLLAYRQAGSKIVFMFFKHPAEVCFYDELLYPINLYP</sequence>
<name>A0A1F7RMQ4_9BACT</name>
<protein>
    <submittedName>
        <fullName evidence="1">Uncharacterized protein</fullName>
    </submittedName>
</protein>
<dbReference type="AlphaFoldDB" id="A0A1F7RMQ4"/>
<dbReference type="Proteomes" id="UP000178526">
    <property type="component" value="Unassembled WGS sequence"/>
</dbReference>
<proteinExistence type="predicted"/>